<dbReference type="HOGENOM" id="CLU_509116_0_0_1"/>
<dbReference type="PROSITE" id="PS00036">
    <property type="entry name" value="BZIP_BASIC"/>
    <property type="match status" value="1"/>
</dbReference>
<name>A0A0D0B3K7_9AGAM</name>
<feature type="region of interest" description="Disordered" evidence="2">
    <location>
        <begin position="59"/>
        <end position="85"/>
    </location>
</feature>
<feature type="region of interest" description="Disordered" evidence="2">
    <location>
        <begin position="1"/>
        <end position="46"/>
    </location>
</feature>
<dbReference type="Proteomes" id="UP000054485">
    <property type="component" value="Unassembled WGS sequence"/>
</dbReference>
<dbReference type="EMBL" id="KN835281">
    <property type="protein sequence ID" value="KIK41057.1"/>
    <property type="molecule type" value="Genomic_DNA"/>
</dbReference>
<feature type="compositionally biased region" description="Polar residues" evidence="2">
    <location>
        <begin position="62"/>
        <end position="85"/>
    </location>
</feature>
<feature type="region of interest" description="Disordered" evidence="2">
    <location>
        <begin position="174"/>
        <end position="200"/>
    </location>
</feature>
<protein>
    <recommendedName>
        <fullName evidence="3">BZIP domain-containing protein</fullName>
    </recommendedName>
</protein>
<dbReference type="SUPFAM" id="SSF57959">
    <property type="entry name" value="Leucine zipper domain"/>
    <property type="match status" value="1"/>
</dbReference>
<dbReference type="SMART" id="SM00338">
    <property type="entry name" value="BRLZ"/>
    <property type="match status" value="1"/>
</dbReference>
<feature type="region of interest" description="Disordered" evidence="2">
    <location>
        <begin position="109"/>
        <end position="137"/>
    </location>
</feature>
<feature type="domain" description="BZIP" evidence="3">
    <location>
        <begin position="454"/>
        <end position="468"/>
    </location>
</feature>
<dbReference type="Gene3D" id="3.30.160.60">
    <property type="entry name" value="Classic Zinc Finger"/>
    <property type="match status" value="1"/>
</dbReference>
<dbReference type="CDD" id="cd12193">
    <property type="entry name" value="bZIP_GCN4"/>
    <property type="match status" value="1"/>
</dbReference>
<feature type="compositionally biased region" description="Polar residues" evidence="2">
    <location>
        <begin position="109"/>
        <end position="121"/>
    </location>
</feature>
<dbReference type="InterPro" id="IPR004827">
    <property type="entry name" value="bZIP"/>
</dbReference>
<gene>
    <name evidence="4" type="ORF">CY34DRAFT_806544</name>
</gene>
<organism evidence="4 5">
    <name type="scientific">Suillus luteus UH-Slu-Lm8-n1</name>
    <dbReference type="NCBI Taxonomy" id="930992"/>
    <lineage>
        <taxon>Eukaryota</taxon>
        <taxon>Fungi</taxon>
        <taxon>Dikarya</taxon>
        <taxon>Basidiomycota</taxon>
        <taxon>Agaricomycotina</taxon>
        <taxon>Agaricomycetes</taxon>
        <taxon>Agaricomycetidae</taxon>
        <taxon>Boletales</taxon>
        <taxon>Suillineae</taxon>
        <taxon>Suillaceae</taxon>
        <taxon>Suillus</taxon>
    </lineage>
</organism>
<evidence type="ECO:0000313" key="4">
    <source>
        <dbReference type="EMBL" id="KIK41057.1"/>
    </source>
</evidence>
<dbReference type="InterPro" id="IPR046347">
    <property type="entry name" value="bZIP_sf"/>
</dbReference>
<evidence type="ECO:0000256" key="2">
    <source>
        <dbReference type="SAM" id="MobiDB-lite"/>
    </source>
</evidence>
<feature type="coiled-coil region" evidence="1">
    <location>
        <begin position="462"/>
        <end position="493"/>
    </location>
</feature>
<evidence type="ECO:0000313" key="5">
    <source>
        <dbReference type="Proteomes" id="UP000054485"/>
    </source>
</evidence>
<dbReference type="InParanoid" id="A0A0D0B3K7"/>
<dbReference type="STRING" id="930992.A0A0D0B3K7"/>
<evidence type="ECO:0000256" key="1">
    <source>
        <dbReference type="SAM" id="Coils"/>
    </source>
</evidence>
<dbReference type="Pfam" id="PF07716">
    <property type="entry name" value="bZIP_2"/>
    <property type="match status" value="1"/>
</dbReference>
<keyword evidence="5" id="KW-1185">Reference proteome</keyword>
<accession>A0A0D0B3K7</accession>
<feature type="compositionally biased region" description="Polar residues" evidence="2">
    <location>
        <begin position="1"/>
        <end position="17"/>
    </location>
</feature>
<sequence length="514" mass="56551">MSSAYNYPSTSGSSDLSRTLPLPGPSRTFSVQPLGSGESPRCNAHSPLLPQYHVQRDLNGKLTPSSSRASRQPTLQPVSEPTLNTLPFPAISHKPTHYISQHVRDPQVLNRSHQPNPSQTFGHHVSHNFLGSSQLSSSSSTRHVAINSNSTRLTTSTPVFNNISDLASHYGIPQFLPSAPRTTPRRPEPGEPSSSTLPVESFVSTDSPHFIDLCSNYLNMLSQNPGNTDATGVHVEDPAPLTASPSDAEAIQALMNVLGATPELAMSNDLNEYLTSPLIDSPLDDELLTTPGFGSADINADILTSPLLDDFGGDSFGELPSLFGDFSYPPSKTTESYHFPQPNFDDLYQMSPDTPMLNTPLESPLEPLADHPPQRKAAVTGTRKNITPEALVPIDAPTQQRKYLTPSATSRKEVPAVFARKRARTAAFGDEQDELNEDVPITPSMTEQEQIEAKRRQNTVAARRSRKRKLEYQRELEESVERYKRESEVWKSRAMTYQALLRSHNIECPELPDP</sequence>
<reference evidence="5" key="2">
    <citation type="submission" date="2015-01" db="EMBL/GenBank/DDBJ databases">
        <title>Evolutionary Origins and Diversification of the Mycorrhizal Mutualists.</title>
        <authorList>
            <consortium name="DOE Joint Genome Institute"/>
            <consortium name="Mycorrhizal Genomics Consortium"/>
            <person name="Kohler A."/>
            <person name="Kuo A."/>
            <person name="Nagy L.G."/>
            <person name="Floudas D."/>
            <person name="Copeland A."/>
            <person name="Barry K.W."/>
            <person name="Cichocki N."/>
            <person name="Veneault-Fourrey C."/>
            <person name="LaButti K."/>
            <person name="Lindquist E.A."/>
            <person name="Lipzen A."/>
            <person name="Lundell T."/>
            <person name="Morin E."/>
            <person name="Murat C."/>
            <person name="Riley R."/>
            <person name="Ohm R."/>
            <person name="Sun H."/>
            <person name="Tunlid A."/>
            <person name="Henrissat B."/>
            <person name="Grigoriev I.V."/>
            <person name="Hibbett D.S."/>
            <person name="Martin F."/>
        </authorList>
    </citation>
    <scope>NUCLEOTIDE SEQUENCE [LARGE SCALE GENOMIC DNA]</scope>
    <source>
        <strain evidence="5">UH-Slu-Lm8-n1</strain>
    </source>
</reference>
<dbReference type="GO" id="GO:0003700">
    <property type="term" value="F:DNA-binding transcription factor activity"/>
    <property type="evidence" value="ECO:0007669"/>
    <property type="project" value="InterPro"/>
</dbReference>
<proteinExistence type="predicted"/>
<reference evidence="4 5" key="1">
    <citation type="submission" date="2014-04" db="EMBL/GenBank/DDBJ databases">
        <authorList>
            <consortium name="DOE Joint Genome Institute"/>
            <person name="Kuo A."/>
            <person name="Ruytinx J."/>
            <person name="Rineau F."/>
            <person name="Colpaert J."/>
            <person name="Kohler A."/>
            <person name="Nagy L.G."/>
            <person name="Floudas D."/>
            <person name="Copeland A."/>
            <person name="Barry K.W."/>
            <person name="Cichocki N."/>
            <person name="Veneault-Fourrey C."/>
            <person name="LaButti K."/>
            <person name="Lindquist E.A."/>
            <person name="Lipzen A."/>
            <person name="Lundell T."/>
            <person name="Morin E."/>
            <person name="Murat C."/>
            <person name="Sun H."/>
            <person name="Tunlid A."/>
            <person name="Henrissat B."/>
            <person name="Grigoriev I.V."/>
            <person name="Hibbett D.S."/>
            <person name="Martin F."/>
            <person name="Nordberg H.P."/>
            <person name="Cantor M.N."/>
            <person name="Hua S.X."/>
        </authorList>
    </citation>
    <scope>NUCLEOTIDE SEQUENCE [LARGE SCALE GENOMIC DNA]</scope>
    <source>
        <strain evidence="4 5">UH-Slu-Lm8-n1</strain>
    </source>
</reference>
<dbReference type="OrthoDB" id="2257100at2759"/>
<dbReference type="AlphaFoldDB" id="A0A0D0B3K7"/>
<evidence type="ECO:0000259" key="3">
    <source>
        <dbReference type="PROSITE" id="PS00036"/>
    </source>
</evidence>
<keyword evidence="1" id="KW-0175">Coiled coil</keyword>